<comment type="caution">
    <text evidence="2">The sequence shown here is derived from an EMBL/GenBank/DDBJ whole genome shotgun (WGS) entry which is preliminary data.</text>
</comment>
<dbReference type="Pfam" id="PF17425">
    <property type="entry name" value="Arylsulfotran_N"/>
    <property type="match status" value="1"/>
</dbReference>
<dbReference type="PROSITE" id="PS51257">
    <property type="entry name" value="PROKAR_LIPOPROTEIN"/>
    <property type="match status" value="1"/>
</dbReference>
<dbReference type="InterPro" id="IPR010262">
    <property type="entry name" value="Arylsulfotransferase_bact"/>
</dbReference>
<dbReference type="Pfam" id="PF05935">
    <property type="entry name" value="Arylsulfotrans"/>
    <property type="match status" value="1"/>
</dbReference>
<protein>
    <submittedName>
        <fullName evidence="2">Aryl-sulfate sulfotransferase</fullName>
    </submittedName>
</protein>
<sequence length="538" mass="60590">MKRKFWLSGAALLVAGLLTGCSEEVKMKDHGEIEVTVEELEFLDTRVSPSSSAYDVKIVDRLQEELDALKQEENYKVSEPLAVMNPFGTNTTGLYLHFQAADSGTLTYTVSAEGTSDFKRDAKDANPESTEAEYQLIGLVPGKENTVEVTYINEEGTKGDTYSFKVAAPATISGYPITMEQTASSGNTELADGLFALMGVNNYDGYTFLFDNAGTMRAEIISEDYRMDRMVAYEDSMVFTTTDQKLARMNPLGKITDTFELNGYVMHHDFVINEDGQVLTLVSDPAKNTVEDLVMSIDLNTGEQKLLVDFNELLSGYKQKTKPVETDGKSVWDWLHFNSIDLAGDSLILSARENSTIVKVDDIYTQPTINYLIGIHDVWEGTEGEELRLKKSSEFPSQAGQHSVTYVADDSLPEGQYYLYMYNNNYWWYESRPDYTGAVIRDTSQTFEANDQDRSKFTKFLVDETNRSYDRVQEFDVPYSSIVSNAQSTGDSIVINSGMAKTLEEYSAEGELLAQFKYEASTFSYRAYKYDFADFWFD</sequence>
<name>A0ABR8W8T2_9BACL</name>
<dbReference type="RefSeq" id="WP_191713690.1">
    <property type="nucleotide sequence ID" value="NZ_JACSPU010000001.1"/>
</dbReference>
<accession>A0ABR8W8T2</accession>
<reference evidence="2 3" key="1">
    <citation type="submission" date="2020-08" db="EMBL/GenBank/DDBJ databases">
        <title>A Genomic Blueprint of the Chicken Gut Microbiome.</title>
        <authorList>
            <person name="Gilroy R."/>
            <person name="Ravi A."/>
            <person name="Getino M."/>
            <person name="Pursley I."/>
            <person name="Horton D.L."/>
            <person name="Alikhan N.-F."/>
            <person name="Baker D."/>
            <person name="Gharbi K."/>
            <person name="Hall N."/>
            <person name="Watson M."/>
            <person name="Adriaenssens E.M."/>
            <person name="Foster-Nyarko E."/>
            <person name="Jarju S."/>
            <person name="Secka A."/>
            <person name="Antonio M."/>
            <person name="Oren A."/>
            <person name="Chaudhuri R."/>
            <person name="La Ragione R.M."/>
            <person name="Hildebrand F."/>
            <person name="Pallen M.J."/>
        </authorList>
    </citation>
    <scope>NUCLEOTIDE SEQUENCE [LARGE SCALE GENOMIC DNA]</scope>
    <source>
        <strain evidence="2 3">Sa1BUA13</strain>
    </source>
</reference>
<evidence type="ECO:0000313" key="2">
    <source>
        <dbReference type="EMBL" id="MBD8013440.1"/>
    </source>
</evidence>
<dbReference type="Proteomes" id="UP000658980">
    <property type="component" value="Unassembled WGS sequence"/>
</dbReference>
<dbReference type="InterPro" id="IPR038477">
    <property type="entry name" value="ASST_N_sf"/>
</dbReference>
<dbReference type="Gene3D" id="2.60.40.3100">
    <property type="entry name" value="Arylsulphate sulphotransferase monomer, N-terminal domain"/>
    <property type="match status" value="1"/>
</dbReference>
<evidence type="ECO:0000259" key="1">
    <source>
        <dbReference type="Pfam" id="PF17425"/>
    </source>
</evidence>
<organism evidence="2 3">
    <name type="scientific">Planococcus wigleyi</name>
    <dbReference type="NCBI Taxonomy" id="2762216"/>
    <lineage>
        <taxon>Bacteria</taxon>
        <taxon>Bacillati</taxon>
        <taxon>Bacillota</taxon>
        <taxon>Bacilli</taxon>
        <taxon>Bacillales</taxon>
        <taxon>Caryophanaceae</taxon>
        <taxon>Planococcus</taxon>
    </lineage>
</organism>
<dbReference type="EMBL" id="JACSPU010000001">
    <property type="protein sequence ID" value="MBD8013440.1"/>
    <property type="molecule type" value="Genomic_DNA"/>
</dbReference>
<dbReference type="InterPro" id="IPR035391">
    <property type="entry name" value="Arylsulfotran_N"/>
</dbReference>
<keyword evidence="3" id="KW-1185">Reference proteome</keyword>
<gene>
    <name evidence="2" type="ORF">H9630_01325</name>
</gene>
<feature type="domain" description="Arylsulfotransferase N-terminal" evidence="1">
    <location>
        <begin position="82"/>
        <end position="167"/>
    </location>
</feature>
<evidence type="ECO:0000313" key="3">
    <source>
        <dbReference type="Proteomes" id="UP000658980"/>
    </source>
</evidence>
<proteinExistence type="predicted"/>